<keyword evidence="2" id="KW-1185">Reference proteome</keyword>
<name>A0A0T5X9P4_9BACT</name>
<organism evidence="1 2">
    <name type="scientific">Acetomicrobium hydrogeniformans ATCC BAA-1850</name>
    <dbReference type="NCBI Taxonomy" id="592015"/>
    <lineage>
        <taxon>Bacteria</taxon>
        <taxon>Thermotogati</taxon>
        <taxon>Synergistota</taxon>
        <taxon>Synergistia</taxon>
        <taxon>Synergistales</taxon>
        <taxon>Acetomicrobiaceae</taxon>
        <taxon>Acetomicrobium</taxon>
    </lineage>
</organism>
<accession>A0A0T5X9P4</accession>
<dbReference type="RefSeq" id="WP_009202247.1">
    <property type="nucleotide sequence ID" value="NZ_ACJX03000001.1"/>
</dbReference>
<sequence>MIHRHIDDELDLSVPAIEDVILRGSFEDQRRLARRIACDPFGETAQALERILKAIPEELGSYGIVWARFLERTRARDKNKKYKETSKIS</sequence>
<dbReference type="STRING" id="592015.HMPREF1705_04364"/>
<evidence type="ECO:0000313" key="1">
    <source>
        <dbReference type="EMBL" id="KRT35103.1"/>
    </source>
</evidence>
<dbReference type="EMBL" id="ACJX03000001">
    <property type="protein sequence ID" value="KRT35103.1"/>
    <property type="molecule type" value="Genomic_DNA"/>
</dbReference>
<comment type="caution">
    <text evidence="1">The sequence shown here is derived from an EMBL/GenBank/DDBJ whole genome shotgun (WGS) entry which is preliminary data.</text>
</comment>
<gene>
    <name evidence="1" type="ORF">HMPREF1705_04364</name>
</gene>
<evidence type="ECO:0000313" key="2">
    <source>
        <dbReference type="Proteomes" id="UP000005273"/>
    </source>
</evidence>
<reference evidence="2" key="1">
    <citation type="submission" date="2012-09" db="EMBL/GenBank/DDBJ databases">
        <authorList>
            <person name="Weinstock G."/>
            <person name="Sodergren E."/>
            <person name="Clifton S."/>
            <person name="Fulton L."/>
            <person name="Fulton B."/>
            <person name="Courtney L."/>
            <person name="Fronick C."/>
            <person name="Harrison M."/>
            <person name="Strong C."/>
            <person name="Farmer C."/>
            <person name="Delehaunty K."/>
            <person name="Markovic C."/>
            <person name="Hall O."/>
            <person name="Minx P."/>
            <person name="Tomlinson C."/>
            <person name="Mitreva M."/>
            <person name="Nelson J."/>
            <person name="Hou S."/>
            <person name="Wollam A."/>
            <person name="Pepin K.H."/>
            <person name="Johnson M."/>
            <person name="Bhonagiri V."/>
            <person name="Nash W.E."/>
            <person name="Suruliraj S."/>
            <person name="Warren W."/>
            <person name="Chinwalla A."/>
            <person name="Mardis E.R."/>
            <person name="Wilson R.K."/>
        </authorList>
    </citation>
    <scope>NUCLEOTIDE SEQUENCE [LARGE SCALE GENOMIC DNA]</scope>
    <source>
        <strain evidence="2">OS1</strain>
    </source>
</reference>
<dbReference type="Proteomes" id="UP000005273">
    <property type="component" value="Unassembled WGS sequence"/>
</dbReference>
<dbReference type="AlphaFoldDB" id="A0A0T5X9P4"/>
<proteinExistence type="predicted"/>
<protein>
    <submittedName>
        <fullName evidence="1">Uncharacterized protein</fullName>
    </submittedName>
</protein>